<sequence>MNQQTFAYAKKISLTLTVVIASALSFSSCATNPVDNNHLNSINISSSVMDTRDYQAQESTKMYPAPTSGMVQHILTLPALTNEQDYMLEVQIGQNKVVDCNKTQLMGDINTLSLPGWGYVYYQVDQVMQGPTTRMMCTEAKKAKFIVLNQALTLSYDSRQPKVFYLPQGTELRYRLWKTANEFVFSGQ</sequence>
<dbReference type="Pfam" id="PF03974">
    <property type="entry name" value="Ecotin"/>
    <property type="match status" value="1"/>
</dbReference>
<dbReference type="Proteomes" id="UP001477278">
    <property type="component" value="Unassembled WGS sequence"/>
</dbReference>
<evidence type="ECO:0000256" key="2">
    <source>
        <dbReference type="SAM" id="SignalP"/>
    </source>
</evidence>
<dbReference type="PANTHER" id="PTHR35890">
    <property type="match status" value="1"/>
</dbReference>
<dbReference type="NCBIfam" id="NF002987">
    <property type="entry name" value="PRK03719.1"/>
    <property type="match status" value="1"/>
</dbReference>
<protein>
    <submittedName>
        <fullName evidence="3">Serine protease inhibitor ecotin</fullName>
    </submittedName>
</protein>
<evidence type="ECO:0000313" key="4">
    <source>
        <dbReference type="Proteomes" id="UP001477278"/>
    </source>
</evidence>
<dbReference type="Gene3D" id="2.60.40.550">
    <property type="entry name" value="Ecotin"/>
    <property type="match status" value="1"/>
</dbReference>
<feature type="signal peptide" evidence="2">
    <location>
        <begin position="1"/>
        <end position="30"/>
    </location>
</feature>
<dbReference type="GeneID" id="90568438"/>
<evidence type="ECO:0000256" key="1">
    <source>
        <dbReference type="ARBA" id="ARBA00010558"/>
    </source>
</evidence>
<dbReference type="PANTHER" id="PTHR35890:SF3">
    <property type="entry name" value="ECOTIN"/>
    <property type="match status" value="1"/>
</dbReference>
<keyword evidence="3" id="KW-0646">Protease inhibitor</keyword>
<dbReference type="RefSeq" id="WP_182741811.1">
    <property type="nucleotide sequence ID" value="NZ_JAACRJ010000001.1"/>
</dbReference>
<dbReference type="SUPFAM" id="SSF49772">
    <property type="entry name" value="Ecotin, trypsin inhibitor"/>
    <property type="match status" value="1"/>
</dbReference>
<dbReference type="InterPro" id="IPR005658">
    <property type="entry name" value="Prot_inh_ecotin"/>
</dbReference>
<accession>A0ABV0FMM7</accession>
<dbReference type="EMBL" id="JBDPZN010000002">
    <property type="protein sequence ID" value="MEO3682077.1"/>
    <property type="molecule type" value="Genomic_DNA"/>
</dbReference>
<reference evidence="3 4" key="1">
    <citation type="submission" date="2024-05" db="EMBL/GenBank/DDBJ databases">
        <title>Genome sequencing of Marine Estuary Bacteria, Shewanella vesiculosa and S. baltica, and Pseudomonas syringae.</title>
        <authorList>
            <person name="Gurung A."/>
            <person name="Maclea K.S."/>
        </authorList>
    </citation>
    <scope>NUCLEOTIDE SEQUENCE [LARGE SCALE GENOMIC DNA]</scope>
    <source>
        <strain evidence="3 4">1A</strain>
    </source>
</reference>
<comment type="similarity">
    <text evidence="1">Belongs to the protease inhibitor I11 (ecotin) family.</text>
</comment>
<dbReference type="GO" id="GO:0004867">
    <property type="term" value="F:serine-type endopeptidase inhibitor activity"/>
    <property type="evidence" value="ECO:0007669"/>
    <property type="project" value="UniProtKB-KW"/>
</dbReference>
<keyword evidence="4" id="KW-1185">Reference proteome</keyword>
<dbReference type="InterPro" id="IPR036198">
    <property type="entry name" value="Ecotin_sf"/>
</dbReference>
<feature type="chain" id="PRO_5046474398" evidence="2">
    <location>
        <begin position="31"/>
        <end position="188"/>
    </location>
</feature>
<name>A0ABV0FMM7_9GAMM</name>
<gene>
    <name evidence="3" type="primary">eco</name>
    <name evidence="3" type="ORF">ABHN84_07170</name>
</gene>
<organism evidence="3 4">
    <name type="scientific">Shewanella vesiculosa</name>
    <dbReference type="NCBI Taxonomy" id="518738"/>
    <lineage>
        <taxon>Bacteria</taxon>
        <taxon>Pseudomonadati</taxon>
        <taxon>Pseudomonadota</taxon>
        <taxon>Gammaproteobacteria</taxon>
        <taxon>Alteromonadales</taxon>
        <taxon>Shewanellaceae</taxon>
        <taxon>Shewanella</taxon>
    </lineage>
</organism>
<evidence type="ECO:0000313" key="3">
    <source>
        <dbReference type="EMBL" id="MEO3682077.1"/>
    </source>
</evidence>
<keyword evidence="2" id="KW-0732">Signal</keyword>
<proteinExistence type="inferred from homology"/>
<keyword evidence="3" id="KW-0722">Serine protease inhibitor</keyword>
<comment type="caution">
    <text evidence="3">The sequence shown here is derived from an EMBL/GenBank/DDBJ whole genome shotgun (WGS) entry which is preliminary data.</text>
</comment>